<gene>
    <name evidence="4" type="ORF">SAMN05216235_1367</name>
</gene>
<feature type="region of interest" description="Disordered" evidence="1">
    <location>
        <begin position="113"/>
        <end position="146"/>
    </location>
</feature>
<comment type="caution">
    <text evidence="4">The sequence shown here is derived from an EMBL/GenBank/DDBJ whole genome shotgun (WGS) entry which is preliminary data.</text>
</comment>
<keyword evidence="2" id="KW-0732">Signal</keyword>
<accession>A0AA94HEU2</accession>
<sequence length="281" mass="30983">MRQFQRISLSGAMIFALALGLSPGAANAGSTDTAAHEDGSYYYYEVDAHGNKTQYIDGLTEKELEDELGYPYNGARSHYYYEVNEDGDKTKYINGLTKEELKERLHHYNMQSESHSEDHMNMQSEPHSGGHMNHSAGEMSSSGEVPEDLKEAENPTYEVGSQAIIEADHMQGMEGAEATISGAFDTTVYSVSYTPTNGGEPVEDHKWVIHEELENPGEAPLEPGDEVVMNATHMEGMEGATATIDSAEQTTVYMVDFVTTDTGEEVQNHKWVIESELAPVE</sequence>
<evidence type="ECO:0000259" key="3">
    <source>
        <dbReference type="Pfam" id="PF07563"/>
    </source>
</evidence>
<evidence type="ECO:0000256" key="1">
    <source>
        <dbReference type="SAM" id="MobiDB-lite"/>
    </source>
</evidence>
<dbReference type="Proteomes" id="UP000183090">
    <property type="component" value="Unassembled WGS sequence"/>
</dbReference>
<dbReference type="InterPro" id="IPR011438">
    <property type="entry name" value="DUF1541"/>
</dbReference>
<evidence type="ECO:0000313" key="4">
    <source>
        <dbReference type="EMBL" id="SFK73443.1"/>
    </source>
</evidence>
<reference evidence="4 5" key="1">
    <citation type="submission" date="2016-10" db="EMBL/GenBank/DDBJ databases">
        <authorList>
            <person name="Varghese N."/>
            <person name="Submissions S."/>
        </authorList>
    </citation>
    <scope>NUCLEOTIDE SEQUENCE [LARGE SCALE GENOMIC DNA]</scope>
    <source>
        <strain evidence="4 5">CGMCC 1.6501</strain>
    </source>
</reference>
<dbReference type="Gene3D" id="2.30.30.1210">
    <property type="entry name" value="Domain of unknown function DUF1541"/>
    <property type="match status" value="1"/>
</dbReference>
<evidence type="ECO:0000256" key="2">
    <source>
        <dbReference type="SAM" id="SignalP"/>
    </source>
</evidence>
<feature type="chain" id="PRO_5041662617" description="DUF1541 domain-containing protein" evidence="2">
    <location>
        <begin position="29"/>
        <end position="281"/>
    </location>
</feature>
<organism evidence="4 5">
    <name type="scientific">Salinicoccus halodurans</name>
    <dbReference type="NCBI Taxonomy" id="407035"/>
    <lineage>
        <taxon>Bacteria</taxon>
        <taxon>Bacillati</taxon>
        <taxon>Bacillota</taxon>
        <taxon>Bacilli</taxon>
        <taxon>Bacillales</taxon>
        <taxon>Staphylococcaceae</taxon>
        <taxon>Salinicoccus</taxon>
    </lineage>
</organism>
<feature type="domain" description="DUF1541" evidence="3">
    <location>
        <begin position="223"/>
        <end position="274"/>
    </location>
</feature>
<name>A0AA94HEU2_9STAP</name>
<dbReference type="Pfam" id="PF07563">
    <property type="entry name" value="DUF1541"/>
    <property type="match status" value="2"/>
</dbReference>
<dbReference type="EMBL" id="FOTB01000003">
    <property type="protein sequence ID" value="SFK73443.1"/>
    <property type="molecule type" value="Genomic_DNA"/>
</dbReference>
<feature type="signal peptide" evidence="2">
    <location>
        <begin position="1"/>
        <end position="28"/>
    </location>
</feature>
<protein>
    <recommendedName>
        <fullName evidence="3">DUF1541 domain-containing protein</fullName>
    </recommendedName>
</protein>
<feature type="domain" description="DUF1541" evidence="3">
    <location>
        <begin position="159"/>
        <end position="210"/>
    </location>
</feature>
<proteinExistence type="predicted"/>
<dbReference type="AlphaFoldDB" id="A0AA94HEU2"/>
<evidence type="ECO:0000313" key="5">
    <source>
        <dbReference type="Proteomes" id="UP000183090"/>
    </source>
</evidence>